<feature type="compositionally biased region" description="Polar residues" evidence="7">
    <location>
        <begin position="119"/>
        <end position="136"/>
    </location>
</feature>
<dbReference type="CDD" id="cd21373">
    <property type="entry name" value="cwf21_SRRM2-like"/>
    <property type="match status" value="1"/>
</dbReference>
<evidence type="ECO:0000256" key="7">
    <source>
        <dbReference type="SAM" id="MobiDB-lite"/>
    </source>
</evidence>
<reference evidence="9 10" key="1">
    <citation type="submission" date="2019-08" db="EMBL/GenBank/DDBJ databases">
        <title>Whole genome of Aphis craccivora.</title>
        <authorList>
            <person name="Voronova N.V."/>
            <person name="Shulinski R.S."/>
            <person name="Bandarenka Y.V."/>
            <person name="Zhorov D.G."/>
            <person name="Warner D."/>
        </authorList>
    </citation>
    <scope>NUCLEOTIDE SEQUENCE [LARGE SCALE GENOMIC DNA]</scope>
    <source>
        <strain evidence="9">180601</strain>
        <tissue evidence="9">Whole Body</tissue>
    </source>
</reference>
<evidence type="ECO:0000256" key="6">
    <source>
        <dbReference type="ARBA" id="ARBA00023242"/>
    </source>
</evidence>
<proteinExistence type="inferred from homology"/>
<protein>
    <submittedName>
        <fullName evidence="9">Serine/arginine repetitive matrix protein 2 isoform X2</fullName>
    </submittedName>
</protein>
<evidence type="ECO:0000256" key="5">
    <source>
        <dbReference type="ARBA" id="ARBA00023187"/>
    </source>
</evidence>
<evidence type="ECO:0000259" key="8">
    <source>
        <dbReference type="SMART" id="SM01115"/>
    </source>
</evidence>
<organism evidence="9 10">
    <name type="scientific">Aphis craccivora</name>
    <name type="common">Cowpea aphid</name>
    <dbReference type="NCBI Taxonomy" id="307492"/>
    <lineage>
        <taxon>Eukaryota</taxon>
        <taxon>Metazoa</taxon>
        <taxon>Ecdysozoa</taxon>
        <taxon>Arthropoda</taxon>
        <taxon>Hexapoda</taxon>
        <taxon>Insecta</taxon>
        <taxon>Pterygota</taxon>
        <taxon>Neoptera</taxon>
        <taxon>Paraneoptera</taxon>
        <taxon>Hemiptera</taxon>
        <taxon>Sternorrhyncha</taxon>
        <taxon>Aphidomorpha</taxon>
        <taxon>Aphidoidea</taxon>
        <taxon>Aphididae</taxon>
        <taxon>Aphidini</taxon>
        <taxon>Aphis</taxon>
        <taxon>Aphis</taxon>
    </lineage>
</organism>
<feature type="compositionally biased region" description="Basic and acidic residues" evidence="7">
    <location>
        <begin position="200"/>
        <end position="315"/>
    </location>
</feature>
<feature type="region of interest" description="Disordered" evidence="7">
    <location>
        <begin position="391"/>
        <end position="429"/>
    </location>
</feature>
<feature type="non-terminal residue" evidence="9">
    <location>
        <position position="429"/>
    </location>
</feature>
<evidence type="ECO:0000256" key="1">
    <source>
        <dbReference type="ARBA" id="ARBA00004123"/>
    </source>
</evidence>
<evidence type="ECO:0000256" key="3">
    <source>
        <dbReference type="ARBA" id="ARBA00022664"/>
    </source>
</evidence>
<dbReference type="GO" id="GO:0005681">
    <property type="term" value="C:spliceosomal complex"/>
    <property type="evidence" value="ECO:0007669"/>
    <property type="project" value="UniProtKB-KW"/>
</dbReference>
<name>A0A6G0W4E3_APHCR</name>
<dbReference type="GO" id="GO:0008380">
    <property type="term" value="P:RNA splicing"/>
    <property type="evidence" value="ECO:0007669"/>
    <property type="project" value="UniProtKB-KW"/>
</dbReference>
<dbReference type="Proteomes" id="UP000478052">
    <property type="component" value="Unassembled WGS sequence"/>
</dbReference>
<dbReference type="InterPro" id="IPR051372">
    <property type="entry name" value="CWC21"/>
</dbReference>
<dbReference type="PANTHER" id="PTHR36562:SF5">
    <property type="entry name" value="SERINE_ARGININE REPETITIVE MATRIX 2"/>
    <property type="match status" value="1"/>
</dbReference>
<feature type="non-terminal residue" evidence="9">
    <location>
        <position position="1"/>
    </location>
</feature>
<comment type="caution">
    <text evidence="9">The sequence shown here is derived from an EMBL/GenBank/DDBJ whole genome shotgun (WGS) entry which is preliminary data.</text>
</comment>
<dbReference type="AlphaFoldDB" id="A0A6G0W4E3"/>
<keyword evidence="4" id="KW-0747">Spliceosome</keyword>
<dbReference type="GO" id="GO:0006397">
    <property type="term" value="P:mRNA processing"/>
    <property type="evidence" value="ECO:0007669"/>
    <property type="project" value="UniProtKB-KW"/>
</dbReference>
<dbReference type="SMART" id="SM01115">
    <property type="entry name" value="cwf21"/>
    <property type="match status" value="1"/>
</dbReference>
<evidence type="ECO:0000313" key="10">
    <source>
        <dbReference type="Proteomes" id="UP000478052"/>
    </source>
</evidence>
<keyword evidence="6" id="KW-0539">Nucleus</keyword>
<evidence type="ECO:0000256" key="2">
    <source>
        <dbReference type="ARBA" id="ARBA00005954"/>
    </source>
</evidence>
<feature type="compositionally biased region" description="Basic residues" evidence="7">
    <location>
        <begin position="167"/>
        <end position="177"/>
    </location>
</feature>
<evidence type="ECO:0000313" key="9">
    <source>
        <dbReference type="EMBL" id="KAF0719550.1"/>
    </source>
</evidence>
<evidence type="ECO:0000256" key="4">
    <source>
        <dbReference type="ARBA" id="ARBA00022728"/>
    </source>
</evidence>
<dbReference type="PANTHER" id="PTHR36562">
    <property type="entry name" value="SERINE/ARGININE REPETITIVE MATRIX 2"/>
    <property type="match status" value="1"/>
</dbReference>
<feature type="compositionally biased region" description="Basic and acidic residues" evidence="7">
    <location>
        <begin position="413"/>
        <end position="429"/>
    </location>
</feature>
<dbReference type="InterPro" id="IPR013170">
    <property type="entry name" value="mRNA_splic_Cwf21_dom"/>
</dbReference>
<feature type="region of interest" description="Disordered" evidence="7">
    <location>
        <begin position="119"/>
        <end position="366"/>
    </location>
</feature>
<accession>A0A6G0W4E3</accession>
<gene>
    <name evidence="9" type="ORF">FWK35_00032515</name>
</gene>
<dbReference type="OrthoDB" id="10267305at2759"/>
<feature type="compositionally biased region" description="Basic and acidic residues" evidence="7">
    <location>
        <begin position="178"/>
        <end position="191"/>
    </location>
</feature>
<comment type="subcellular location">
    <subcellularLocation>
        <location evidence="1">Nucleus</location>
    </subcellularLocation>
</comment>
<feature type="compositionally biased region" description="Basic residues" evidence="7">
    <location>
        <begin position="142"/>
        <end position="155"/>
    </location>
</feature>
<keyword evidence="3" id="KW-0507">mRNA processing</keyword>
<comment type="similarity">
    <text evidence="2">Belongs to the CWC21 family.</text>
</comment>
<dbReference type="Gene3D" id="6.10.140.420">
    <property type="match status" value="1"/>
</dbReference>
<feature type="compositionally biased region" description="Polar residues" evidence="7">
    <location>
        <begin position="397"/>
        <end position="412"/>
    </location>
</feature>
<feature type="compositionally biased region" description="Basic and acidic residues" evidence="7">
    <location>
        <begin position="156"/>
        <end position="166"/>
    </location>
</feature>
<dbReference type="Pfam" id="PF08312">
    <property type="entry name" value="cwf21"/>
    <property type="match status" value="1"/>
</dbReference>
<sequence length="429" mass="50229">ELLDHDRKRKVELKCIELEQSLEDQGFSQDEIIKKINTFRVTLMGKQKNTTEYDECGRPIVRDTHQFADEQLKKNARLRDAFGISEFFIEGSSLDPERKIKEAALAQLKALQVDKALEQTQTTEDTSTNKDSSIANELQFKSPKHKKRKKKKSKSHKSDKEKGSEKKKSKKHKKKHNSSSEDSPRTDEVKVNKNLSQVKSKYDDDKSNKITETKKKIESENNHKSYSRDDTKEIEFKYKCDREDYQLNKSKSKDIVNDSKKQDNSPRHKTPIKERDQDRERDYDKYSYRQQRNRDDIKSNKEKYDKKSDKADSKYNSKKRNSRTPIKELKKKPIQPEKLTFIYADSDSDKSCYTPPPKGLNAKLSQSKINEEKNLKSTKYTFSLREDSEDRLVVTKPNGSNNDLKSELQNSENQHKKLETRKTNDRIGS</sequence>
<keyword evidence="10" id="KW-1185">Reference proteome</keyword>
<feature type="domain" description="CWF21" evidence="8">
    <location>
        <begin position="3"/>
        <end position="48"/>
    </location>
</feature>
<keyword evidence="5" id="KW-0508">mRNA splicing</keyword>
<dbReference type="EMBL" id="VUJU01009542">
    <property type="protein sequence ID" value="KAF0719550.1"/>
    <property type="molecule type" value="Genomic_DNA"/>
</dbReference>